<dbReference type="InterPro" id="IPR003500">
    <property type="entry name" value="RpiB_LacA_LacB"/>
</dbReference>
<dbReference type="InterPro" id="IPR004785">
    <property type="entry name" value="RpiB"/>
</dbReference>
<gene>
    <name evidence="3" type="primary">ywlF</name>
    <name evidence="3" type="ORF">SLAVMIC_00249</name>
</gene>
<proteinExistence type="predicted"/>
<dbReference type="NCBIfam" id="TIGR01120">
    <property type="entry name" value="rpiB"/>
    <property type="match status" value="1"/>
</dbReference>
<dbReference type="EMBL" id="OU342829">
    <property type="protein sequence ID" value="CAG7580103.1"/>
    <property type="molecule type" value="Genomic_DNA"/>
</dbReference>
<keyword evidence="2" id="KW-0472">Membrane</keyword>
<dbReference type="GO" id="GO:0009052">
    <property type="term" value="P:pentose-phosphate shunt, non-oxidative branch"/>
    <property type="evidence" value="ECO:0007669"/>
    <property type="project" value="TreeGrafter"/>
</dbReference>
<dbReference type="GO" id="GO:0004751">
    <property type="term" value="F:ribose-5-phosphate isomerase activity"/>
    <property type="evidence" value="ECO:0007669"/>
    <property type="project" value="TreeGrafter"/>
</dbReference>
<dbReference type="InterPro" id="IPR036569">
    <property type="entry name" value="RpiB_LacA_LacB_sf"/>
</dbReference>
<dbReference type="Gene3D" id="3.40.1400.10">
    <property type="entry name" value="Sugar-phosphate isomerase, RpiB/LacA/LacB"/>
    <property type="match status" value="1"/>
</dbReference>
<feature type="transmembrane region" description="Helical" evidence="2">
    <location>
        <begin position="53"/>
        <end position="73"/>
    </location>
</feature>
<protein>
    <submittedName>
        <fullName evidence="3">Sugar phosphate isomerase YwlF</fullName>
        <ecNumber evidence="3">5.3.1.-</ecNumber>
    </submittedName>
</protein>
<dbReference type="Pfam" id="PF02502">
    <property type="entry name" value="LacAB_rpiB"/>
    <property type="match status" value="1"/>
</dbReference>
<organism evidence="3">
    <name type="scientific">uncultured marine phage</name>
    <dbReference type="NCBI Taxonomy" id="707152"/>
    <lineage>
        <taxon>Viruses</taxon>
        <taxon>environmental samples</taxon>
    </lineage>
</organism>
<name>A0A8D9CB93_9VIRU</name>
<keyword evidence="2" id="KW-0812">Transmembrane</keyword>
<reference evidence="3" key="1">
    <citation type="submission" date="2021-06" db="EMBL/GenBank/DDBJ databases">
        <authorList>
            <person name="Gannon L."/>
            <person name="Redgwell R T."/>
            <person name="Michniewski S."/>
            <person name="Harrison D C."/>
            <person name="Millard A."/>
        </authorList>
    </citation>
    <scope>NUCLEOTIDE SEQUENCE</scope>
</reference>
<dbReference type="PANTHER" id="PTHR30345">
    <property type="entry name" value="RIBOSE-5-PHOSPHATE ISOMERASE B"/>
    <property type="match status" value="1"/>
</dbReference>
<dbReference type="SUPFAM" id="SSF89623">
    <property type="entry name" value="Ribose/Galactose isomerase RpiB/AlsB"/>
    <property type="match status" value="1"/>
</dbReference>
<dbReference type="GO" id="GO:0019316">
    <property type="term" value="P:D-allose catabolic process"/>
    <property type="evidence" value="ECO:0007669"/>
    <property type="project" value="TreeGrafter"/>
</dbReference>
<accession>A0A8D9CB93</accession>
<dbReference type="EC" id="5.3.1.-" evidence="3"/>
<dbReference type="NCBIfam" id="TIGR00689">
    <property type="entry name" value="rpiB_lacA_lacB"/>
    <property type="match status" value="1"/>
</dbReference>
<feature type="transmembrane region" description="Helical" evidence="2">
    <location>
        <begin position="21"/>
        <end position="41"/>
    </location>
</feature>
<sequence>MRKYLKTFKWKGGDFNDKARVVLFTISTLLFGGLALITMKLNYDTHPEYNPIFGDNVFILSVSLLFGLLFTYLTDLSHGILRYSPLDKYFDRKADEKFVSKLQTKKNIVIACDHGGFEMKEEIVKLMKDNNICDVTDYGCNSNDSVDYPDFAHKLATDVENGKYDLGILICGSGNGINMTANSHKGIRSALCWTPNIAKLAREHNDANVMALPGRFISSQKGWSCVKMFLTTEFEGGRHQKRVNKIK</sequence>
<keyword evidence="2" id="KW-1133">Transmembrane helix</keyword>
<keyword evidence="1 3" id="KW-0413">Isomerase</keyword>
<dbReference type="PANTHER" id="PTHR30345:SF0">
    <property type="entry name" value="DNA DAMAGE-REPAIR_TOLERATION PROTEIN DRT102"/>
    <property type="match status" value="1"/>
</dbReference>
<dbReference type="NCBIfam" id="NF004051">
    <property type="entry name" value="PRK05571.1"/>
    <property type="match status" value="1"/>
</dbReference>
<evidence type="ECO:0000256" key="1">
    <source>
        <dbReference type="ARBA" id="ARBA00023235"/>
    </source>
</evidence>
<evidence type="ECO:0000256" key="2">
    <source>
        <dbReference type="SAM" id="Phobius"/>
    </source>
</evidence>
<evidence type="ECO:0000313" key="3">
    <source>
        <dbReference type="EMBL" id="CAG7580103.1"/>
    </source>
</evidence>